<evidence type="ECO:0000256" key="7">
    <source>
        <dbReference type="ARBA" id="ARBA00023239"/>
    </source>
</evidence>
<dbReference type="EMBL" id="JACDUS010000002">
    <property type="protein sequence ID" value="MBA2880734.1"/>
    <property type="molecule type" value="Genomic_DNA"/>
</dbReference>
<dbReference type="GO" id="GO:0008616">
    <property type="term" value="P:tRNA queuosine(34) biosynthetic process"/>
    <property type="evidence" value="ECO:0007669"/>
    <property type="project" value="UniProtKB-UniRule"/>
</dbReference>
<dbReference type="PIRSF" id="PIRSF000370">
    <property type="entry name" value="QueE"/>
    <property type="match status" value="1"/>
</dbReference>
<evidence type="ECO:0000256" key="5">
    <source>
        <dbReference type="ARBA" id="ARBA00023004"/>
    </source>
</evidence>
<comment type="caution">
    <text evidence="10">The sequence shown here is derived from an EMBL/GenBank/DDBJ whole genome shotgun (WGS) entry which is preliminary data.</text>
</comment>
<evidence type="ECO:0000256" key="4">
    <source>
        <dbReference type="ARBA" id="ARBA00022842"/>
    </source>
</evidence>
<keyword evidence="7 8" id="KW-0456">Lyase</keyword>
<dbReference type="InterPro" id="IPR007197">
    <property type="entry name" value="rSAM"/>
</dbReference>
<comment type="caution">
    <text evidence="8">Lacks conserved residue(s) required for the propagation of feature annotation.</text>
</comment>
<keyword evidence="6 8" id="KW-0411">Iron-sulfur</keyword>
<dbReference type="Pfam" id="PF04055">
    <property type="entry name" value="Radical_SAM"/>
    <property type="match status" value="1"/>
</dbReference>
<feature type="binding site" evidence="8">
    <location>
        <position position="30"/>
    </location>
    <ligand>
        <name>substrate</name>
    </ligand>
</feature>
<dbReference type="InterPro" id="IPR024924">
    <property type="entry name" value="7-CO-7-deazaguanine_synth-like"/>
</dbReference>
<organism evidence="10 11">
    <name type="scientific">Desulfosalsimonas propionicica</name>
    <dbReference type="NCBI Taxonomy" id="332175"/>
    <lineage>
        <taxon>Bacteria</taxon>
        <taxon>Pseudomonadati</taxon>
        <taxon>Thermodesulfobacteriota</taxon>
        <taxon>Desulfobacteria</taxon>
        <taxon>Desulfobacterales</taxon>
        <taxon>Desulfosalsimonadaceae</taxon>
        <taxon>Desulfosalsimonas</taxon>
    </lineage>
</organism>
<dbReference type="InterPro" id="IPR013785">
    <property type="entry name" value="Aldolase_TIM"/>
</dbReference>
<comment type="subunit">
    <text evidence="8">Homodimer.</text>
</comment>
<keyword evidence="5 8" id="KW-0408">Iron</keyword>
<feature type="binding site" evidence="8">
    <location>
        <position position="43"/>
    </location>
    <ligand>
        <name>Mg(2+)</name>
        <dbReference type="ChEBI" id="CHEBI:18420"/>
    </ligand>
</feature>
<dbReference type="GO" id="GO:0000287">
    <property type="term" value="F:magnesium ion binding"/>
    <property type="evidence" value="ECO:0007669"/>
    <property type="project" value="UniProtKB-UniRule"/>
</dbReference>
<comment type="function">
    <text evidence="8">Catalyzes the complex heterocyclic radical-mediated conversion of 6-carboxy-5,6,7,8-tetrahydropterin (CPH4) to 7-carboxy-7-deazaguanine (CDG), a step common to the biosynthetic pathways of all 7-deazapurine-containing compounds.</text>
</comment>
<dbReference type="PANTHER" id="PTHR42836">
    <property type="entry name" value="7-CARBOXY-7-DEAZAGUANINE SYNTHASE"/>
    <property type="match status" value="1"/>
</dbReference>
<dbReference type="InterPro" id="IPR058240">
    <property type="entry name" value="rSAM_sf"/>
</dbReference>
<feature type="binding site" evidence="8">
    <location>
        <begin position="15"/>
        <end position="17"/>
    </location>
    <ligand>
        <name>substrate</name>
    </ligand>
</feature>
<keyword evidence="11" id="KW-1185">Reference proteome</keyword>
<dbReference type="GO" id="GO:1904047">
    <property type="term" value="F:S-adenosyl-L-methionine binding"/>
    <property type="evidence" value="ECO:0007669"/>
    <property type="project" value="UniProtKB-UniRule"/>
</dbReference>
<evidence type="ECO:0000256" key="3">
    <source>
        <dbReference type="ARBA" id="ARBA00022723"/>
    </source>
</evidence>
<feature type="binding site" evidence="8">
    <location>
        <position position="38"/>
    </location>
    <ligand>
        <name>[4Fe-4S] cluster</name>
        <dbReference type="ChEBI" id="CHEBI:49883"/>
        <note>4Fe-4S-S-AdoMet</note>
    </ligand>
</feature>
<dbReference type="Proteomes" id="UP000525298">
    <property type="component" value="Unassembled WGS sequence"/>
</dbReference>
<evidence type="ECO:0000256" key="8">
    <source>
        <dbReference type="HAMAP-Rule" id="MF_00917"/>
    </source>
</evidence>
<dbReference type="UniPathway" id="UPA00391"/>
<keyword evidence="1 8" id="KW-0004">4Fe-4S</keyword>
<name>A0A7W0C7U3_9BACT</name>
<keyword evidence="4 8" id="KW-0460">Magnesium</keyword>
<comment type="cofactor">
    <cofactor evidence="8">
        <name>[4Fe-4S] cluster</name>
        <dbReference type="ChEBI" id="CHEBI:49883"/>
    </cofactor>
    <text evidence="8">Binds 1 [4Fe-4S] cluster. The cluster is coordinated with 3 cysteines and an exchangeable S-adenosyl-L-methionine.</text>
</comment>
<gene>
    <name evidence="8" type="primary">queE</name>
    <name evidence="10" type="ORF">HNR65_001052</name>
</gene>
<feature type="binding site" evidence="8">
    <location>
        <position position="41"/>
    </location>
    <ligand>
        <name>[4Fe-4S] cluster</name>
        <dbReference type="ChEBI" id="CHEBI:49883"/>
        <note>4Fe-4S-S-AdoMet</note>
    </ligand>
</feature>
<evidence type="ECO:0000313" key="10">
    <source>
        <dbReference type="EMBL" id="MBA2880734.1"/>
    </source>
</evidence>
<dbReference type="GO" id="GO:0016840">
    <property type="term" value="F:carbon-nitrogen lyase activity"/>
    <property type="evidence" value="ECO:0007669"/>
    <property type="project" value="UniProtKB-UniRule"/>
</dbReference>
<evidence type="ECO:0000313" key="11">
    <source>
        <dbReference type="Proteomes" id="UP000525298"/>
    </source>
</evidence>
<evidence type="ECO:0000256" key="6">
    <source>
        <dbReference type="ARBA" id="ARBA00023014"/>
    </source>
</evidence>
<comment type="catalytic activity">
    <reaction evidence="8">
        <text>6-carboxy-5,6,7,8-tetrahydropterin + H(+) = 7-carboxy-7-carbaguanine + NH4(+)</text>
        <dbReference type="Rhea" id="RHEA:27974"/>
        <dbReference type="ChEBI" id="CHEBI:15378"/>
        <dbReference type="ChEBI" id="CHEBI:28938"/>
        <dbReference type="ChEBI" id="CHEBI:61032"/>
        <dbReference type="ChEBI" id="CHEBI:61036"/>
        <dbReference type="EC" id="4.3.99.3"/>
    </reaction>
</comment>
<dbReference type="PROSITE" id="PS51918">
    <property type="entry name" value="RADICAL_SAM"/>
    <property type="match status" value="1"/>
</dbReference>
<proteinExistence type="inferred from homology"/>
<comment type="cofactor">
    <cofactor evidence="8">
        <name>Mg(2+)</name>
        <dbReference type="ChEBI" id="CHEBI:18420"/>
    </cofactor>
</comment>
<dbReference type="Gene3D" id="3.20.20.70">
    <property type="entry name" value="Aldolase class I"/>
    <property type="match status" value="1"/>
</dbReference>
<feature type="binding site" evidence="8">
    <location>
        <position position="75"/>
    </location>
    <ligand>
        <name>S-adenosyl-L-methionine</name>
        <dbReference type="ChEBI" id="CHEBI:59789"/>
    </ligand>
</feature>
<dbReference type="RefSeq" id="WP_181550394.1">
    <property type="nucleotide sequence ID" value="NZ_JACDUS010000002.1"/>
</dbReference>
<evidence type="ECO:0000259" key="9">
    <source>
        <dbReference type="PROSITE" id="PS51918"/>
    </source>
</evidence>
<dbReference type="SFLD" id="SFLDS00029">
    <property type="entry name" value="Radical_SAM"/>
    <property type="match status" value="1"/>
</dbReference>
<reference evidence="10 11" key="1">
    <citation type="submission" date="2020-07" db="EMBL/GenBank/DDBJ databases">
        <title>Genomic Encyclopedia of Type Strains, Phase IV (KMG-IV): sequencing the most valuable type-strain genomes for metagenomic binning, comparative biology and taxonomic classification.</title>
        <authorList>
            <person name="Goeker M."/>
        </authorList>
    </citation>
    <scope>NUCLEOTIDE SEQUENCE [LARGE SCALE GENOMIC DNA]</scope>
    <source>
        <strain evidence="10 11">DSM 17721</strain>
    </source>
</reference>
<evidence type="ECO:0000256" key="1">
    <source>
        <dbReference type="ARBA" id="ARBA00022485"/>
    </source>
</evidence>
<dbReference type="AlphaFoldDB" id="A0A7W0C7U3"/>
<keyword evidence="8" id="KW-0671">Queuosine biosynthesis</keyword>
<dbReference type="SUPFAM" id="SSF102114">
    <property type="entry name" value="Radical SAM enzymes"/>
    <property type="match status" value="1"/>
</dbReference>
<accession>A0A7W0C7U3</accession>
<comment type="cofactor">
    <cofactor evidence="8">
        <name>S-adenosyl-L-methionine</name>
        <dbReference type="ChEBI" id="CHEBI:59789"/>
    </cofactor>
    <text evidence="8">Binds 1 S-adenosyl-L-methionine per subunit.</text>
</comment>
<dbReference type="PANTHER" id="PTHR42836:SF1">
    <property type="entry name" value="7-CARBOXY-7-DEAZAGUANINE SYNTHASE"/>
    <property type="match status" value="1"/>
</dbReference>
<protein>
    <recommendedName>
        <fullName evidence="8">7-carboxy-7-deazaguanine synthase</fullName>
        <shortName evidence="8">CDG synthase</shortName>
        <ecNumber evidence="8">4.3.99.3</ecNumber>
    </recommendedName>
    <alternativeName>
        <fullName evidence="8">Queuosine biosynthesis protein QueE</fullName>
    </alternativeName>
</protein>
<keyword evidence="3 8" id="KW-0479">Metal-binding</keyword>
<dbReference type="EC" id="4.3.99.3" evidence="8"/>
<comment type="similarity">
    <text evidence="8">Belongs to the radical SAM superfamily. 7-carboxy-7-deazaguanine synthase family.</text>
</comment>
<dbReference type="GO" id="GO:0051539">
    <property type="term" value="F:4 iron, 4 sulfur cluster binding"/>
    <property type="evidence" value="ECO:0007669"/>
    <property type="project" value="UniProtKB-UniRule"/>
</dbReference>
<feature type="binding site" evidence="8">
    <location>
        <begin position="40"/>
        <end position="42"/>
    </location>
    <ligand>
        <name>S-adenosyl-L-methionine</name>
        <dbReference type="ChEBI" id="CHEBI:59789"/>
    </ligand>
</feature>
<dbReference type="CDD" id="cd01335">
    <property type="entry name" value="Radical_SAM"/>
    <property type="match status" value="1"/>
</dbReference>
<dbReference type="HAMAP" id="MF_00917">
    <property type="entry name" value="QueE"/>
    <property type="match status" value="1"/>
</dbReference>
<feature type="binding site" evidence="8">
    <location>
        <position position="73"/>
    </location>
    <ligand>
        <name>substrate</name>
    </ligand>
</feature>
<sequence>MQADQLRVNEIFYSVQGESLSMGRPCVFVRLTGCNLRCTYCDTGYAYTQGRFMDIAQILSQVGTYGVDLVEITGGEPLMQPGTPALAEALLAKGFEVMIETNGTYSIDMVPNVCTRIMDIKCPASGESRKTDFDNLNRLKKNDQVKFVICDRKDYDYARHILRHYWSGRPPVPVLISPAAGRLTPATAAAWILEDRLDVRLHLQLHKILWPNEQRGI</sequence>
<keyword evidence="2 8" id="KW-0949">S-adenosyl-L-methionine</keyword>
<feature type="domain" description="Radical SAM core" evidence="9">
    <location>
        <begin position="21"/>
        <end position="212"/>
    </location>
</feature>
<evidence type="ECO:0000256" key="2">
    <source>
        <dbReference type="ARBA" id="ARBA00022691"/>
    </source>
</evidence>
<feature type="binding site" evidence="8">
    <location>
        <position position="34"/>
    </location>
    <ligand>
        <name>[4Fe-4S] cluster</name>
        <dbReference type="ChEBI" id="CHEBI:49883"/>
        <note>4Fe-4S-S-AdoMet</note>
    </ligand>
</feature>
<comment type="pathway">
    <text evidence="8">Purine metabolism; 7-cyano-7-deazaguanine biosynthesis.</text>
</comment>